<dbReference type="Proteomes" id="UP000326546">
    <property type="component" value="Chromosome"/>
</dbReference>
<dbReference type="InterPro" id="IPR036396">
    <property type="entry name" value="Cyt_P450_sf"/>
</dbReference>
<accession>A0A5J6V6H2</accession>
<dbReference type="GO" id="GO:0005506">
    <property type="term" value="F:iron ion binding"/>
    <property type="evidence" value="ECO:0007669"/>
    <property type="project" value="InterPro"/>
</dbReference>
<dbReference type="PANTHER" id="PTHR24305">
    <property type="entry name" value="CYTOCHROME P450"/>
    <property type="match status" value="1"/>
</dbReference>
<evidence type="ECO:0000256" key="1">
    <source>
        <dbReference type="ARBA" id="ARBA00010617"/>
    </source>
</evidence>
<dbReference type="KEGG" id="serw:FY030_12270"/>
<dbReference type="SUPFAM" id="SSF48264">
    <property type="entry name" value="Cytochrome P450"/>
    <property type="match status" value="1"/>
</dbReference>
<dbReference type="GO" id="GO:0004497">
    <property type="term" value="F:monooxygenase activity"/>
    <property type="evidence" value="ECO:0007669"/>
    <property type="project" value="InterPro"/>
</dbReference>
<dbReference type="InterPro" id="IPR050121">
    <property type="entry name" value="Cytochrome_P450_monoxygenase"/>
</dbReference>
<dbReference type="Gene3D" id="1.10.630.10">
    <property type="entry name" value="Cytochrome P450"/>
    <property type="match status" value="1"/>
</dbReference>
<sequence length="437" mass="48366">MGQLATVSPTDLVRTLGTVMLPPVVKGPIVRRPRAVTLLERMDAERHALTQMQRLREKHGPDPVQINLAGRRLALVLDPDDVHRVLNESPEPFAPASLEKRGALGHFQPAGVLASSNEDRRQRRPFNEDVLATGTVVHPRVGLRMAQVAQEEMDVLLGHVDFAGELDWDSYARAWMRIVRRAVLGDSAREDEAVTDELLTLRRLGNLSYLAPRRPALRARFLERLRGYVDRAEPGSLAEVVAQTPAPPGTEPHQQIPQWLFAFDAATWASLRALALLTDHPGAADRVRAELDRAPDLPFTRSAVLESLRLWPTTPLILREATRETSWRTGTLPEGASLVIFAPFFHRDDQRLPQAHTFDPDQWLQERTDEDWPLVPFSGGPAMCPGRNVVLLVASSALGHLIGSRAFGSTAGLEPGRLPSLLSPFRLRFPLSAPAPA</sequence>
<evidence type="ECO:0000313" key="2">
    <source>
        <dbReference type="EMBL" id="QFG69378.1"/>
    </source>
</evidence>
<dbReference type="PANTHER" id="PTHR24305:SF166">
    <property type="entry name" value="CYTOCHROME P450 12A4, MITOCHONDRIAL-RELATED"/>
    <property type="match status" value="1"/>
</dbReference>
<dbReference type="GO" id="GO:0016705">
    <property type="term" value="F:oxidoreductase activity, acting on paired donors, with incorporation or reduction of molecular oxygen"/>
    <property type="evidence" value="ECO:0007669"/>
    <property type="project" value="InterPro"/>
</dbReference>
<dbReference type="EMBL" id="CP044427">
    <property type="protein sequence ID" value="QFG69378.1"/>
    <property type="molecule type" value="Genomic_DNA"/>
</dbReference>
<dbReference type="InterPro" id="IPR001128">
    <property type="entry name" value="Cyt_P450"/>
</dbReference>
<dbReference type="Pfam" id="PF00067">
    <property type="entry name" value="p450"/>
    <property type="match status" value="1"/>
</dbReference>
<proteinExistence type="inferred from homology"/>
<comment type="similarity">
    <text evidence="1">Belongs to the cytochrome P450 family.</text>
</comment>
<dbReference type="GO" id="GO:0020037">
    <property type="term" value="F:heme binding"/>
    <property type="evidence" value="ECO:0007669"/>
    <property type="project" value="InterPro"/>
</dbReference>
<name>A0A5J6V6H2_9MICO</name>
<dbReference type="RefSeq" id="WP_158061752.1">
    <property type="nucleotide sequence ID" value="NZ_CP044427.1"/>
</dbReference>
<reference evidence="2 3" key="1">
    <citation type="submission" date="2019-09" db="EMBL/GenBank/DDBJ databases">
        <title>Serinicoccus pratensis sp. nov., isolated from meadow soil.</title>
        <authorList>
            <person name="Zhang W."/>
        </authorList>
    </citation>
    <scope>NUCLEOTIDE SEQUENCE [LARGE SCALE GENOMIC DNA]</scope>
    <source>
        <strain evidence="2 3">W204</strain>
    </source>
</reference>
<dbReference type="AlphaFoldDB" id="A0A5J6V6H2"/>
<evidence type="ECO:0000313" key="3">
    <source>
        <dbReference type="Proteomes" id="UP000326546"/>
    </source>
</evidence>
<gene>
    <name evidence="2" type="ORF">FY030_12270</name>
</gene>
<organism evidence="2 3">
    <name type="scientific">Ornithinimicrobium pratense</name>
    <dbReference type="NCBI Taxonomy" id="2593973"/>
    <lineage>
        <taxon>Bacteria</taxon>
        <taxon>Bacillati</taxon>
        <taxon>Actinomycetota</taxon>
        <taxon>Actinomycetes</taxon>
        <taxon>Micrococcales</taxon>
        <taxon>Ornithinimicrobiaceae</taxon>
        <taxon>Ornithinimicrobium</taxon>
    </lineage>
</organism>
<keyword evidence="3" id="KW-1185">Reference proteome</keyword>
<protein>
    <submittedName>
        <fullName evidence="2">Cytochrome P450</fullName>
    </submittedName>
</protein>
<dbReference type="OrthoDB" id="7376058at2"/>